<dbReference type="InterPro" id="IPR001206">
    <property type="entry name" value="Diacylglycerol_kinase_cat_dom"/>
</dbReference>
<dbReference type="InterPro" id="IPR017438">
    <property type="entry name" value="ATP-NAD_kinase_N"/>
</dbReference>
<dbReference type="RefSeq" id="WP_050661438.1">
    <property type="nucleotide sequence ID" value="NZ_CP118494.1"/>
</dbReference>
<dbReference type="STRING" id="74031.SAMN04488077_1106"/>
<evidence type="ECO:0000313" key="3">
    <source>
        <dbReference type="Proteomes" id="UP000037046"/>
    </source>
</evidence>
<dbReference type="AlphaFoldDB" id="A0A0L6CYR1"/>
<name>A0A0L6CYR1_9RHOB</name>
<dbReference type="Gene3D" id="3.40.50.10330">
    <property type="entry name" value="Probable inorganic polyphosphate/atp-NAD kinase, domain 1"/>
    <property type="match status" value="1"/>
</dbReference>
<feature type="domain" description="DAGKc" evidence="1">
    <location>
        <begin position="1"/>
        <end position="97"/>
    </location>
</feature>
<protein>
    <submittedName>
        <fullName evidence="2">Putative lipid kinase</fullName>
        <ecNumber evidence="2">2.7.1.-</ecNumber>
    </submittedName>
</protein>
<organism evidence="2 3">
    <name type="scientific">Roseovarius tolerans</name>
    <dbReference type="NCBI Taxonomy" id="74031"/>
    <lineage>
        <taxon>Bacteria</taxon>
        <taxon>Pseudomonadati</taxon>
        <taxon>Pseudomonadota</taxon>
        <taxon>Alphaproteobacteria</taxon>
        <taxon>Rhodobacterales</taxon>
        <taxon>Roseobacteraceae</taxon>
        <taxon>Roseovarius</taxon>
    </lineage>
</organism>
<dbReference type="SUPFAM" id="SSF111331">
    <property type="entry name" value="NAD kinase/diacylglycerol kinase-like"/>
    <property type="match status" value="1"/>
</dbReference>
<dbReference type="EMBL" id="LGVV01000004">
    <property type="protein sequence ID" value="KNX42840.1"/>
    <property type="molecule type" value="Genomic_DNA"/>
</dbReference>
<dbReference type="GO" id="GO:0016301">
    <property type="term" value="F:kinase activity"/>
    <property type="evidence" value="ECO:0007669"/>
    <property type="project" value="UniProtKB-KW"/>
</dbReference>
<accession>A0A0L6CYR1</accession>
<dbReference type="InterPro" id="IPR016064">
    <property type="entry name" value="NAD/diacylglycerol_kinase_sf"/>
</dbReference>
<proteinExistence type="predicted"/>
<dbReference type="OrthoDB" id="9815110at2"/>
<dbReference type="Proteomes" id="UP000037046">
    <property type="component" value="Unassembled WGS sequence"/>
</dbReference>
<keyword evidence="3" id="KW-1185">Reference proteome</keyword>
<dbReference type="PROSITE" id="PS50146">
    <property type="entry name" value="DAGK"/>
    <property type="match status" value="1"/>
</dbReference>
<evidence type="ECO:0000313" key="2">
    <source>
        <dbReference type="EMBL" id="KNX42840.1"/>
    </source>
</evidence>
<evidence type="ECO:0000259" key="1">
    <source>
        <dbReference type="PROSITE" id="PS50146"/>
    </source>
</evidence>
<gene>
    <name evidence="2" type="ORF">ROTO_04870</name>
</gene>
<keyword evidence="2" id="KW-0808">Transferase</keyword>
<sequence>MTHPNICVISNPTSGNNRKWQARIEARLASYDHVRHHVTRSPQEAEALVPELAAMQPDVVVINGGDGTIAAALGMILDHWVPDRLPLIIVLPGGTANMTAGDIGTASSHRRALKRFFAWLDRGAPLDGDIRERHIMRVDGAADGQVRYGMFMGTGAIMQATKFAHSEVHSRGLGGEISLGMILIRSVWGLIRQDPKFYQPTHVAMRMTGPDGTQISRDEAPMLILVASTLERLFLGIRPFWASEKAPIGLTTIRGGAARFARAFPSVLRGHPNRHVTAENGYESFRAGQIALRFEGELNLDGELFASSGPDAPLVITAEGPLRFLRPR</sequence>
<reference evidence="3" key="1">
    <citation type="submission" date="2015-07" db="EMBL/GenBank/DDBJ databases">
        <title>Draft Genome Sequence of Roseovarius tolerans EL-164, a producer of N-Acylated Alanine Methyl Esters (NAMEs).</title>
        <authorList>
            <person name="Voget S."/>
            <person name="Bruns H."/>
            <person name="Wagner-Doebler I."/>
            <person name="Schulz S."/>
            <person name="Daniel R."/>
        </authorList>
    </citation>
    <scope>NUCLEOTIDE SEQUENCE [LARGE SCALE GENOMIC DNA]</scope>
    <source>
        <strain evidence="3">EL-164</strain>
    </source>
</reference>
<dbReference type="PATRIC" id="fig|74031.6.peg.500"/>
<dbReference type="Pfam" id="PF00781">
    <property type="entry name" value="DAGK_cat"/>
    <property type="match status" value="1"/>
</dbReference>
<dbReference type="EC" id="2.7.1.-" evidence="2"/>
<keyword evidence="2" id="KW-0418">Kinase</keyword>
<comment type="caution">
    <text evidence="2">The sequence shown here is derived from an EMBL/GenBank/DDBJ whole genome shotgun (WGS) entry which is preliminary data.</text>
</comment>